<dbReference type="AlphaFoldDB" id="A0A813B8D2"/>
<comment type="caution">
    <text evidence="8">The sequence shown here is derived from an EMBL/GenBank/DDBJ whole genome shotgun (WGS) entry which is preliminary data.</text>
</comment>
<dbReference type="InterPro" id="IPR050984">
    <property type="entry name" value="Gfo/Idh/MocA_domain"/>
</dbReference>
<dbReference type="GO" id="GO:0000166">
    <property type="term" value="F:nucleotide binding"/>
    <property type="evidence" value="ECO:0007669"/>
    <property type="project" value="InterPro"/>
</dbReference>
<feature type="non-terminal residue" evidence="8">
    <location>
        <position position="1"/>
    </location>
</feature>
<keyword evidence="9" id="KW-1185">Reference proteome</keyword>
<reference evidence="8" key="1">
    <citation type="submission" date="2021-02" db="EMBL/GenBank/DDBJ databases">
        <authorList>
            <person name="Dougan E. K."/>
            <person name="Rhodes N."/>
            <person name="Thang M."/>
            <person name="Chan C."/>
        </authorList>
    </citation>
    <scope>NUCLEOTIDE SEQUENCE</scope>
</reference>
<comment type="catalytic activity">
    <reaction evidence="5">
        <text>D-xylose + NADP(+) = D-xylono-1,5-lactone + NADPH + H(+)</text>
        <dbReference type="Rhea" id="RHEA:22000"/>
        <dbReference type="ChEBI" id="CHEBI:15378"/>
        <dbReference type="ChEBI" id="CHEBI:15867"/>
        <dbReference type="ChEBI" id="CHEBI:53455"/>
        <dbReference type="ChEBI" id="CHEBI:57783"/>
        <dbReference type="ChEBI" id="CHEBI:58349"/>
        <dbReference type="EC" id="1.1.1.179"/>
    </reaction>
</comment>
<feature type="domain" description="Gfo/Idh/MocA-like oxidoreductase N-terminal" evidence="6">
    <location>
        <begin position="8"/>
        <end position="128"/>
    </location>
</feature>
<evidence type="ECO:0000259" key="7">
    <source>
        <dbReference type="Pfam" id="PF22725"/>
    </source>
</evidence>
<dbReference type="OrthoDB" id="444889at2759"/>
<keyword evidence="2" id="KW-0560">Oxidoreductase</keyword>
<dbReference type="SUPFAM" id="SSF55347">
    <property type="entry name" value="Glyceraldehyde-3-phosphate dehydrogenase-like, C-terminal domain"/>
    <property type="match status" value="1"/>
</dbReference>
<dbReference type="InterPro" id="IPR055170">
    <property type="entry name" value="GFO_IDH_MocA-like_dom"/>
</dbReference>
<gene>
    <name evidence="8" type="ORF">SNEC2469_LOCUS29761</name>
</gene>
<evidence type="ECO:0000256" key="1">
    <source>
        <dbReference type="ARBA" id="ARBA00010928"/>
    </source>
</evidence>
<accession>A0A813B8D2</accession>
<name>A0A813B8D2_9DINO</name>
<dbReference type="SUPFAM" id="SSF51735">
    <property type="entry name" value="NAD(P)-binding Rossmann-fold domains"/>
    <property type="match status" value="1"/>
</dbReference>
<dbReference type="PANTHER" id="PTHR22604">
    <property type="entry name" value="OXIDOREDUCTASES"/>
    <property type="match status" value="1"/>
</dbReference>
<dbReference type="Pfam" id="PF01408">
    <property type="entry name" value="GFO_IDH_MocA"/>
    <property type="match status" value="1"/>
</dbReference>
<dbReference type="Gene3D" id="3.40.50.720">
    <property type="entry name" value="NAD(P)-binding Rossmann-like Domain"/>
    <property type="match status" value="1"/>
</dbReference>
<dbReference type="PANTHER" id="PTHR22604:SF105">
    <property type="entry name" value="TRANS-1,2-DIHYDROBENZENE-1,2-DIOL DEHYDROGENASE"/>
    <property type="match status" value="1"/>
</dbReference>
<dbReference type="InterPro" id="IPR036291">
    <property type="entry name" value="NAD(P)-bd_dom_sf"/>
</dbReference>
<protein>
    <recommendedName>
        <fullName evidence="3">D-xylose 1-dehydrogenase (NADP(+), D-xylono-1,5-lactone-forming)</fullName>
        <ecNumber evidence="3">1.1.1.179</ecNumber>
    </recommendedName>
    <alternativeName>
        <fullName evidence="4">D-xylose-NADP dehydrogenase</fullName>
    </alternativeName>
</protein>
<feature type="domain" description="GFO/IDH/MocA-like oxidoreductase" evidence="7">
    <location>
        <begin position="139"/>
        <end position="236"/>
    </location>
</feature>
<dbReference type="GO" id="GO:0047837">
    <property type="term" value="F:D-xylose 1-dehydrogenase (NADP+) activity"/>
    <property type="evidence" value="ECO:0007669"/>
    <property type="project" value="UniProtKB-EC"/>
</dbReference>
<dbReference type="Pfam" id="PF22725">
    <property type="entry name" value="GFO_IDH_MocA_C3"/>
    <property type="match status" value="1"/>
</dbReference>
<sequence length="252" mass="26612">MSERKLGVGILGAARNVPFSVLQPLRQNPDLAARINIVGLASLQKAEAETASKDWGIAKAYASFEELLSDPTVDAVYNVLPAAHRCHWTVKAIQAGKHVLCETPSVLNGREAVIVQRAAEDGGRVLLEGTHPTSHPVTKRVRQMILEGKIGTLEYIDLDMPVGHSLQGKVVCSKTGALMGVGVHGVAIVRALSGDEPTVISATAQQSPDDPGVDAAMSCNLRFQSGAGAHIGCSILPQMAKSPTSLFLTLVR</sequence>
<dbReference type="EMBL" id="CAJNJA010067785">
    <property type="protein sequence ID" value="CAE7892836.1"/>
    <property type="molecule type" value="Genomic_DNA"/>
</dbReference>
<dbReference type="EC" id="1.1.1.179" evidence="3"/>
<evidence type="ECO:0000256" key="4">
    <source>
        <dbReference type="ARBA" id="ARBA00042988"/>
    </source>
</evidence>
<evidence type="ECO:0000313" key="9">
    <source>
        <dbReference type="Proteomes" id="UP000601435"/>
    </source>
</evidence>
<dbReference type="InterPro" id="IPR000683">
    <property type="entry name" value="Gfo/Idh/MocA-like_OxRdtase_N"/>
</dbReference>
<evidence type="ECO:0000259" key="6">
    <source>
        <dbReference type="Pfam" id="PF01408"/>
    </source>
</evidence>
<proteinExistence type="inferred from homology"/>
<dbReference type="Proteomes" id="UP000601435">
    <property type="component" value="Unassembled WGS sequence"/>
</dbReference>
<dbReference type="Gene3D" id="3.30.360.10">
    <property type="entry name" value="Dihydrodipicolinate Reductase, domain 2"/>
    <property type="match status" value="1"/>
</dbReference>
<evidence type="ECO:0000313" key="8">
    <source>
        <dbReference type="EMBL" id="CAE7892836.1"/>
    </source>
</evidence>
<evidence type="ECO:0000256" key="2">
    <source>
        <dbReference type="ARBA" id="ARBA00023002"/>
    </source>
</evidence>
<evidence type="ECO:0000256" key="3">
    <source>
        <dbReference type="ARBA" id="ARBA00038984"/>
    </source>
</evidence>
<evidence type="ECO:0000256" key="5">
    <source>
        <dbReference type="ARBA" id="ARBA00049233"/>
    </source>
</evidence>
<comment type="similarity">
    <text evidence="1">Belongs to the Gfo/Idh/MocA family.</text>
</comment>
<organism evidence="8 9">
    <name type="scientific">Symbiodinium necroappetens</name>
    <dbReference type="NCBI Taxonomy" id="1628268"/>
    <lineage>
        <taxon>Eukaryota</taxon>
        <taxon>Sar</taxon>
        <taxon>Alveolata</taxon>
        <taxon>Dinophyceae</taxon>
        <taxon>Suessiales</taxon>
        <taxon>Symbiodiniaceae</taxon>
        <taxon>Symbiodinium</taxon>
    </lineage>
</organism>